<feature type="compositionally biased region" description="Basic and acidic residues" evidence="1">
    <location>
        <begin position="173"/>
        <end position="182"/>
    </location>
</feature>
<comment type="caution">
    <text evidence="2">The sequence shown here is derived from an EMBL/GenBank/DDBJ whole genome shotgun (WGS) entry which is preliminary data.</text>
</comment>
<reference evidence="2" key="1">
    <citation type="submission" date="2022-04" db="EMBL/GenBank/DDBJ databases">
        <title>Carnegiea gigantea Genome sequencing and assembly v2.</title>
        <authorList>
            <person name="Copetti D."/>
            <person name="Sanderson M.J."/>
            <person name="Burquez A."/>
            <person name="Wojciechowski M.F."/>
        </authorList>
    </citation>
    <scope>NUCLEOTIDE SEQUENCE</scope>
    <source>
        <strain evidence="2">SGP5-SGP5p</strain>
        <tissue evidence="2">Aerial part</tissue>
    </source>
</reference>
<dbReference type="EMBL" id="JAKOGI010000712">
    <property type="protein sequence ID" value="KAJ8431167.1"/>
    <property type="molecule type" value="Genomic_DNA"/>
</dbReference>
<keyword evidence="3" id="KW-1185">Reference proteome</keyword>
<evidence type="ECO:0008006" key="4">
    <source>
        <dbReference type="Google" id="ProtNLM"/>
    </source>
</evidence>
<dbReference type="Proteomes" id="UP001153076">
    <property type="component" value="Unassembled WGS sequence"/>
</dbReference>
<dbReference type="OrthoDB" id="1746344at2759"/>
<dbReference type="PANTHER" id="PTHR46250">
    <property type="entry name" value="MYB/SANT-LIKE DNA-BINDING DOMAIN PROTEIN-RELATED"/>
    <property type="match status" value="1"/>
</dbReference>
<protein>
    <recommendedName>
        <fullName evidence="4">Myb/SANT-like domain-containing protein</fullName>
    </recommendedName>
</protein>
<dbReference type="AlphaFoldDB" id="A0A9Q1JUC1"/>
<evidence type="ECO:0000313" key="2">
    <source>
        <dbReference type="EMBL" id="KAJ8431167.1"/>
    </source>
</evidence>
<evidence type="ECO:0000256" key="1">
    <source>
        <dbReference type="SAM" id="MobiDB-lite"/>
    </source>
</evidence>
<feature type="region of interest" description="Disordered" evidence="1">
    <location>
        <begin position="173"/>
        <end position="194"/>
    </location>
</feature>
<organism evidence="2 3">
    <name type="scientific">Carnegiea gigantea</name>
    <dbReference type="NCBI Taxonomy" id="171969"/>
    <lineage>
        <taxon>Eukaryota</taxon>
        <taxon>Viridiplantae</taxon>
        <taxon>Streptophyta</taxon>
        <taxon>Embryophyta</taxon>
        <taxon>Tracheophyta</taxon>
        <taxon>Spermatophyta</taxon>
        <taxon>Magnoliopsida</taxon>
        <taxon>eudicotyledons</taxon>
        <taxon>Gunneridae</taxon>
        <taxon>Pentapetalae</taxon>
        <taxon>Caryophyllales</taxon>
        <taxon>Cactineae</taxon>
        <taxon>Cactaceae</taxon>
        <taxon>Cactoideae</taxon>
        <taxon>Echinocereeae</taxon>
        <taxon>Carnegiea</taxon>
    </lineage>
</organism>
<evidence type="ECO:0000313" key="3">
    <source>
        <dbReference type="Proteomes" id="UP001153076"/>
    </source>
</evidence>
<name>A0A9Q1JUC1_9CARY</name>
<feature type="region of interest" description="Disordered" evidence="1">
    <location>
        <begin position="14"/>
        <end position="36"/>
    </location>
</feature>
<gene>
    <name evidence="2" type="ORF">Cgig2_019843</name>
</gene>
<sequence length="299" mass="34547">MAHHRLPTTVIRSSPTLPFYRRPPSTPSHHQNSRRGVGSCPWIIRVEHRSSMKGRVELQRWLEETMTAKCLGSGLKAYPHIDSKTKWFRDKYNVLMEMFRASGFTWDDTIKMIKCERQPYDDFCKNHKHAKGLWVVSFPFLDELGKIFGADRATGPSCEDYVETVDNLHNDNEAIDLDKDGKDEEEEEDGSVQLAQSYPQLSKRARKEKTSMGKGKKRMLEVTDLPSTFTNMSSNIYGLMSGMNFHLETITSAFTTIQQHEQKLVSNESSLTVFYECLDDEWKKDFILNLIHLDLPLFN</sequence>
<proteinExistence type="predicted"/>
<accession>A0A9Q1JUC1</accession>
<dbReference type="PANTHER" id="PTHR46250:SF15">
    <property type="entry name" value="OS01G0523800 PROTEIN"/>
    <property type="match status" value="1"/>
</dbReference>